<feature type="compositionally biased region" description="Acidic residues" evidence="1">
    <location>
        <begin position="180"/>
        <end position="214"/>
    </location>
</feature>
<feature type="compositionally biased region" description="Polar residues" evidence="1">
    <location>
        <begin position="744"/>
        <end position="753"/>
    </location>
</feature>
<protein>
    <recommendedName>
        <fullName evidence="2">UDENN domain-containing protein</fullName>
    </recommendedName>
</protein>
<accession>A0ABP1PXI6</accession>
<evidence type="ECO:0000256" key="1">
    <source>
        <dbReference type="SAM" id="MobiDB-lite"/>
    </source>
</evidence>
<evidence type="ECO:0000259" key="2">
    <source>
        <dbReference type="PROSITE" id="PS50211"/>
    </source>
</evidence>
<feature type="compositionally biased region" description="Low complexity" evidence="1">
    <location>
        <begin position="832"/>
        <end position="842"/>
    </location>
</feature>
<dbReference type="Proteomes" id="UP001642540">
    <property type="component" value="Unassembled WGS sequence"/>
</dbReference>
<dbReference type="Gene3D" id="3.30.450.200">
    <property type="match status" value="1"/>
</dbReference>
<feature type="region of interest" description="Disordered" evidence="1">
    <location>
        <begin position="634"/>
        <end position="714"/>
    </location>
</feature>
<name>A0ABP1PXI6_9HEXA</name>
<evidence type="ECO:0000313" key="3">
    <source>
        <dbReference type="EMBL" id="CAL8081474.1"/>
    </source>
</evidence>
<feature type="domain" description="UDENN" evidence="2">
    <location>
        <begin position="1488"/>
        <end position="1886"/>
    </location>
</feature>
<feature type="region of interest" description="Disordered" evidence="1">
    <location>
        <begin position="744"/>
        <end position="842"/>
    </location>
</feature>
<sequence length="1935" mass="210662">MDGNGNNNSKVSTLRQRFENYDKIEQRKPSLVAATVFPNSIPTDVSKTGGKIKPTIISGESKCTREKDTNLRGSTKRISTNKNKTNSDIKSFAHGLVDQSPSKGLQRCGSQQDLLMSVTVAAATAEVPSRRNGIYVSNSLIFDETDTPDSASTLLQQNKRRGLVVLDHDDVVVPRHPQEMVDDEEYIVDPEDDDVDEDDELEEDVDVENDDDPAVETSIPIAFDRHDEGHGDGSSITSNSTTSSHHSYPGFASSAKINRNDKAKNATMVIEGDNKNEKVSMLITSNNSHNNGAGGLRESGSKANTPTSSSSCSSGSGGCGKVKRRNAFRHKDVSSFPTSAATGDGSSSAILAAVAKTKVAVERVKSLDSATTNMNSNHPCITTTTKPSSGTKNNGGLSSTPLNPRKSVSSRSFVSDSPSSNNASSKEKGSSMSCTSESGKKNDSSSSGGISGGNSHHELLSNNSNSSNNSKGSPAQRAASLCVRTNNNNSSSNKSSLRSSQLYEPCAGSAFARTSNSNNNNHPHHHLQHHQQQYQLHQYQNCNNSKNNSNNHVVSAPDNLSNNSINHHGSSQRVVNVVTPYQVTDIYNQMKINESPSFSNNGSSSTAKHQQMKHLLNEVEYAVPIVQNQPQRFMQPSPQKIAPSEIPPKVPPPPLNYPPSSVRKEQFGLPSPNSSYTFLPQRNSKGMLSSANSSSFTSTTSNGSKSETVGLTTMGSAVDSKKGIAYGPPEKPPRTFMYNQTAPSIQHSQQRNSNKQRSKGHAKESSLGRNNTDLYGEIRNSSTSSTSSHRRMANSSGSSTNLNMSNSSSNTANASPGAIGLPNLSQAKRQHSSSSSSSTLTSGTAATIVNNYRQQVSPASYKNQNSPNSSIATATVRQTSKATNLNQPAQHKQSEIPNEAIYTTRSKKRADDSSSSTPSTRSSKSTATVVHSSQTKHTKHTSSHHNHPPLVRSKTESQLVVKSKSNGSRFFNRPSDVALGYGMEMMSLEASRQQHAHTQNHYHQDLLVDATNASATFSQVNSGINSSAYYASNSPPVHHQSQTNLLTMTSHKIYEQQQYRSINNLLRYNQANNGGSYNKYPSNPGLHYASRELSWLDNGLPPVSTLASSGSTYNLYSGSNNHQNNQHHHDNSNTTRHNSLMYTTVVDIASEQQQQQLEVTSSSARQALTFSDNSNHVDVLQQQHQQQQNCLYNMKPSDNISVQHQLRVSNNASFNNQYVQHPLYQYRLSERSKSEWALNAVQCSSSSTSGSGVISSVGNHFRGSNNGIGAANPNISSSSISAHRQHSQQMISGNSNNSNSNNCASQCPPPPHLMNRRATVAIAGSSSSSASPSAVVGGSLSSSAGHPSLDSSPNTSNNSSLSSIQHSNNAGKAHRHHHGTTNSIQQLVNQLFSTSAIKDATSSTDSGIQLGSESLSSCDTPIGDSTTDTGDSDCENDGDASNSARKVVEARKGYVRRVSSVRVQELGESLHRLIQNSKMTHAIDPLFECLLVVGLDRDPNTGIYHPYIRERFPRDIKLAEGVEQFCFPDSLEWPCHEGSTAQFYTLAITDQRGGRKYGCCFRILPEGATFCIPITYCIISSHRAIGFYREILKEITASHGYNEYQRRHLLQELYKKSFPAPGSSISITEPTIEETYVSNEHVGYGSLTGSPPKSVTIRRRADHRLDEGDLVTLVSTVDLSIVIKLFGSLLLERKVVLLSRALSTLSLCVEALESLLYPFTWQHTFVPILPLDMTDVIDAPAPFLIGVLRSSRTAWDKTLDDGIVVDLDVDHGKIISCVGDEGTILPKRIHRKLRNALSQLVLDLAGQKESTRNVLVSECFIRMFVETLGHFSNHIVTKQDGTRAFDRESFVKSAESKATQNFLEWFSETSMFNEFIEMKMKNCHQHGLFEQRVMEQIDTGPMLHGNGNGGTPKKDIWVKMKGPFGTWLKETFKQS</sequence>
<dbReference type="Pfam" id="PF03456">
    <property type="entry name" value="uDENN"/>
    <property type="match status" value="1"/>
</dbReference>
<proteinExistence type="predicted"/>
<feature type="region of interest" description="Disordered" evidence="1">
    <location>
        <begin position="369"/>
        <end position="479"/>
    </location>
</feature>
<dbReference type="PANTHER" id="PTHR15288:SF0">
    <property type="entry name" value="UDENN DOMAIN-CONTAINING PROTEIN"/>
    <property type="match status" value="1"/>
</dbReference>
<feature type="compositionally biased region" description="Polar residues" evidence="1">
    <location>
        <begin position="671"/>
        <end position="687"/>
    </location>
</feature>
<dbReference type="PROSITE" id="PS50211">
    <property type="entry name" value="DENN"/>
    <property type="match status" value="1"/>
</dbReference>
<dbReference type="PANTHER" id="PTHR15288">
    <property type="entry name" value="DENN DOMAIN-CONTAINING PROTEIN 2"/>
    <property type="match status" value="1"/>
</dbReference>
<dbReference type="Pfam" id="PF02141">
    <property type="entry name" value="DENN"/>
    <property type="match status" value="1"/>
</dbReference>
<feature type="compositionally biased region" description="Low complexity" evidence="1">
    <location>
        <begin position="234"/>
        <end position="247"/>
    </location>
</feature>
<feature type="compositionally biased region" description="Low complexity" evidence="1">
    <location>
        <begin position="689"/>
        <end position="706"/>
    </location>
</feature>
<dbReference type="InterPro" id="IPR037516">
    <property type="entry name" value="Tripartite_DENN"/>
</dbReference>
<feature type="compositionally biased region" description="Low complexity" evidence="1">
    <location>
        <begin position="404"/>
        <end position="424"/>
    </location>
</feature>
<feature type="region of interest" description="Disordered" evidence="1">
    <location>
        <begin position="284"/>
        <end position="324"/>
    </location>
</feature>
<feature type="region of interest" description="Disordered" evidence="1">
    <location>
        <begin position="857"/>
        <end position="973"/>
    </location>
</feature>
<feature type="compositionally biased region" description="Low complexity" evidence="1">
    <location>
        <begin position="913"/>
        <end position="933"/>
    </location>
</feature>
<feature type="region of interest" description="Disordered" evidence="1">
    <location>
        <begin position="176"/>
        <end position="259"/>
    </location>
</feature>
<dbReference type="Gene3D" id="3.40.50.11500">
    <property type="match status" value="1"/>
</dbReference>
<feature type="compositionally biased region" description="Low complexity" evidence="1">
    <location>
        <begin position="794"/>
        <end position="815"/>
    </location>
</feature>
<organism evidence="3 4">
    <name type="scientific">Orchesella dallaii</name>
    <dbReference type="NCBI Taxonomy" id="48710"/>
    <lineage>
        <taxon>Eukaryota</taxon>
        <taxon>Metazoa</taxon>
        <taxon>Ecdysozoa</taxon>
        <taxon>Arthropoda</taxon>
        <taxon>Hexapoda</taxon>
        <taxon>Collembola</taxon>
        <taxon>Entomobryomorpha</taxon>
        <taxon>Entomobryoidea</taxon>
        <taxon>Orchesellidae</taxon>
        <taxon>Orchesellinae</taxon>
        <taxon>Orchesella</taxon>
    </lineage>
</organism>
<feature type="compositionally biased region" description="Pro residues" evidence="1">
    <location>
        <begin position="645"/>
        <end position="657"/>
    </location>
</feature>
<feature type="region of interest" description="Disordered" evidence="1">
    <location>
        <begin position="1268"/>
        <end position="1380"/>
    </location>
</feature>
<feature type="compositionally biased region" description="Polar residues" evidence="1">
    <location>
        <begin position="857"/>
        <end position="891"/>
    </location>
</feature>
<dbReference type="InterPro" id="IPR005112">
    <property type="entry name" value="dDENN_dom"/>
</dbReference>
<feature type="compositionally biased region" description="Polar residues" evidence="1">
    <location>
        <begin position="956"/>
        <end position="969"/>
    </location>
</feature>
<dbReference type="SMART" id="SM00801">
    <property type="entry name" value="dDENN"/>
    <property type="match status" value="1"/>
</dbReference>
<feature type="region of interest" description="Disordered" evidence="1">
    <location>
        <begin position="1402"/>
        <end position="1445"/>
    </location>
</feature>
<feature type="compositionally biased region" description="Polar residues" evidence="1">
    <location>
        <begin position="369"/>
        <end position="402"/>
    </location>
</feature>
<feature type="compositionally biased region" description="Low complexity" evidence="1">
    <location>
        <begin position="461"/>
        <end position="470"/>
    </location>
</feature>
<reference evidence="3 4" key="1">
    <citation type="submission" date="2024-08" db="EMBL/GenBank/DDBJ databases">
        <authorList>
            <person name="Cucini C."/>
            <person name="Frati F."/>
        </authorList>
    </citation>
    <scope>NUCLEOTIDE SEQUENCE [LARGE SCALE GENOMIC DNA]</scope>
</reference>
<dbReference type="EMBL" id="CAXLJM020000015">
    <property type="protein sequence ID" value="CAL8081474.1"/>
    <property type="molecule type" value="Genomic_DNA"/>
</dbReference>
<feature type="compositionally biased region" description="Polar residues" evidence="1">
    <location>
        <begin position="1402"/>
        <end position="1419"/>
    </location>
</feature>
<feature type="compositionally biased region" description="Basic residues" evidence="1">
    <location>
        <begin position="934"/>
        <end position="947"/>
    </location>
</feature>
<feature type="region of interest" description="Disordered" evidence="1">
    <location>
        <begin position="510"/>
        <end position="531"/>
    </location>
</feature>
<keyword evidence="4" id="KW-1185">Reference proteome</keyword>
<dbReference type="InterPro" id="IPR051942">
    <property type="entry name" value="DENN_domain_containing_2"/>
</dbReference>
<dbReference type="SMART" id="SM00799">
    <property type="entry name" value="DENN"/>
    <property type="match status" value="1"/>
</dbReference>
<dbReference type="InterPro" id="IPR005113">
    <property type="entry name" value="uDENN_dom"/>
</dbReference>
<dbReference type="SMART" id="SM00800">
    <property type="entry name" value="uDENN"/>
    <property type="match status" value="1"/>
</dbReference>
<evidence type="ECO:0000313" key="4">
    <source>
        <dbReference type="Proteomes" id="UP001642540"/>
    </source>
</evidence>
<gene>
    <name evidence="3" type="ORF">ODALV1_LOCUS4924</name>
</gene>
<feature type="compositionally biased region" description="Low complexity" evidence="1">
    <location>
        <begin position="1323"/>
        <end position="1369"/>
    </location>
</feature>
<dbReference type="InterPro" id="IPR043153">
    <property type="entry name" value="DENN_C"/>
</dbReference>
<dbReference type="InterPro" id="IPR001194">
    <property type="entry name" value="cDENN_dom"/>
</dbReference>
<comment type="caution">
    <text evidence="3">The sequence shown here is derived from an EMBL/GenBank/DDBJ whole genome shotgun (WGS) entry which is preliminary data.</text>
</comment>
<dbReference type="Pfam" id="PF03455">
    <property type="entry name" value="dDENN"/>
    <property type="match status" value="1"/>
</dbReference>